<dbReference type="InterPro" id="IPR001915">
    <property type="entry name" value="Peptidase_M48"/>
</dbReference>
<keyword evidence="10" id="KW-1185">Reference proteome</keyword>
<evidence type="ECO:0000256" key="5">
    <source>
        <dbReference type="ARBA" id="ARBA00023049"/>
    </source>
</evidence>
<keyword evidence="1 6" id="KW-0645">Protease</keyword>
<evidence type="ECO:0000256" key="3">
    <source>
        <dbReference type="ARBA" id="ARBA00022801"/>
    </source>
</evidence>
<dbReference type="Gene3D" id="3.30.2010.10">
    <property type="entry name" value="Metalloproteases ('zincins'), catalytic domain"/>
    <property type="match status" value="1"/>
</dbReference>
<evidence type="ECO:0000313" key="9">
    <source>
        <dbReference type="EMBL" id="ADG98243.1"/>
    </source>
</evidence>
<dbReference type="OrthoDB" id="9785340at2"/>
<dbReference type="STRING" id="640132.Srot_1783"/>
<dbReference type="CDD" id="cd07326">
    <property type="entry name" value="M56_BlaR1_MecR1_like"/>
    <property type="match status" value="1"/>
</dbReference>
<sequence length="311" mass="33675">MTAFAFGVLALVLAGPIPAWLAVSRWPQRAPRAGLVLWQAVAIAAVFSAFSCGLAIASRLLLPGPDGRPTQDVDAQIRALGWPMWAFCVAVFALTVLIGGRLIYAAVRLSVTLRARRSRHRMLVDLLTSDRRIPQHAEEDLRLLAAEERFAYCLPGIRHRLVLSHGTVDSLEPHELEAVISHERAHLRARHDLLLEAFTAIYQAFPRFVRSGAALTSVRMLVEMLADDHARAVVGAAPVARALVALADTAAPAGAIAAGGEFTLARVNRLCSSNRAPLVSATAYLAAFVVLVFPTIALAVPWLEELSRLLR</sequence>
<feature type="transmembrane region" description="Helical" evidence="7">
    <location>
        <begin position="278"/>
        <end position="303"/>
    </location>
</feature>
<gene>
    <name evidence="9" type="ordered locus">Srot_1783</name>
</gene>
<evidence type="ECO:0000313" key="10">
    <source>
        <dbReference type="Proteomes" id="UP000002247"/>
    </source>
</evidence>
<dbReference type="Proteomes" id="UP000002247">
    <property type="component" value="Chromosome"/>
</dbReference>
<accession>D6Z8G3</accession>
<evidence type="ECO:0000256" key="6">
    <source>
        <dbReference type="RuleBase" id="RU003983"/>
    </source>
</evidence>
<keyword evidence="3 6" id="KW-0378">Hydrolase</keyword>
<comment type="cofactor">
    <cofactor evidence="6">
        <name>Zn(2+)</name>
        <dbReference type="ChEBI" id="CHEBI:29105"/>
    </cofactor>
    <text evidence="6">Binds 1 zinc ion per subunit.</text>
</comment>
<evidence type="ECO:0000256" key="2">
    <source>
        <dbReference type="ARBA" id="ARBA00022723"/>
    </source>
</evidence>
<organism evidence="9 10">
    <name type="scientific">Segniliparus rotundus (strain ATCC BAA-972 / CDC 1076 / CIP 108378 / DSM 44985 / JCM 13578)</name>
    <dbReference type="NCBI Taxonomy" id="640132"/>
    <lineage>
        <taxon>Bacteria</taxon>
        <taxon>Bacillati</taxon>
        <taxon>Actinomycetota</taxon>
        <taxon>Actinomycetes</taxon>
        <taxon>Mycobacteriales</taxon>
        <taxon>Segniliparaceae</taxon>
        <taxon>Segniliparus</taxon>
    </lineage>
</organism>
<comment type="similarity">
    <text evidence="6">Belongs to the peptidase M48 family.</text>
</comment>
<evidence type="ECO:0000256" key="1">
    <source>
        <dbReference type="ARBA" id="ARBA00022670"/>
    </source>
</evidence>
<name>D6Z8G3_SEGRD</name>
<reference evidence="9 10" key="1">
    <citation type="journal article" date="2010" name="Stand. Genomic Sci.">
        <title>Complete genome sequence of Segniliparus rotundus type strain (CDC 1076).</title>
        <authorList>
            <person name="Sikorski J."/>
            <person name="Lapidus A."/>
            <person name="Copeland A."/>
            <person name="Misra M."/>
            <person name="Glavina Del Rio T."/>
            <person name="Nolan M."/>
            <person name="Lucas S."/>
            <person name="Chen F."/>
            <person name="Tice H."/>
            <person name="Cheng J.F."/>
            <person name="Jando M."/>
            <person name="Schneider S."/>
            <person name="Bruce D."/>
            <person name="Goodwin L."/>
            <person name="Pitluck S."/>
            <person name="Liolios K."/>
            <person name="Mikhailova N."/>
            <person name="Pati A."/>
            <person name="Ivanova N."/>
            <person name="Mavromatis K."/>
            <person name="Chen A."/>
            <person name="Palaniappan K."/>
            <person name="Chertkov O."/>
            <person name="Land M."/>
            <person name="Hauser L."/>
            <person name="Chang Y.J."/>
            <person name="Jeffries C.D."/>
            <person name="Brettin T."/>
            <person name="Detter J.C."/>
            <person name="Han C."/>
            <person name="Rohde M."/>
            <person name="Goker M."/>
            <person name="Bristow J."/>
            <person name="Eisen J.A."/>
            <person name="Markowitz V."/>
            <person name="Hugenholtz P."/>
            <person name="Kyrpides N.C."/>
            <person name="Klenk H.P."/>
        </authorList>
    </citation>
    <scope>NUCLEOTIDE SEQUENCE [LARGE SCALE GENOMIC DNA]</scope>
    <source>
        <strain evidence="10">ATCC BAA-972 / CDC 1076 / CIP 108378 / DSM 44985 / JCM 13578</strain>
    </source>
</reference>
<protein>
    <submittedName>
        <fullName evidence="9">Peptidase M48 Ste24p</fullName>
    </submittedName>
</protein>
<dbReference type="HOGENOM" id="CLU_056335_1_0_11"/>
<dbReference type="EMBL" id="CP001958">
    <property type="protein sequence ID" value="ADG98243.1"/>
    <property type="molecule type" value="Genomic_DNA"/>
</dbReference>
<dbReference type="Pfam" id="PF01435">
    <property type="entry name" value="Peptidase_M48"/>
    <property type="match status" value="1"/>
</dbReference>
<keyword evidence="2" id="KW-0479">Metal-binding</keyword>
<keyword evidence="7" id="KW-1133">Transmembrane helix</keyword>
<dbReference type="KEGG" id="srt:Srot_1783"/>
<keyword evidence="7" id="KW-0812">Transmembrane</keyword>
<feature type="domain" description="Peptidase M48" evidence="8">
    <location>
        <begin position="150"/>
        <end position="221"/>
    </location>
</feature>
<evidence type="ECO:0000256" key="4">
    <source>
        <dbReference type="ARBA" id="ARBA00022833"/>
    </source>
</evidence>
<keyword evidence="4 6" id="KW-0862">Zinc</keyword>
<dbReference type="AlphaFoldDB" id="D6Z8G3"/>
<evidence type="ECO:0000259" key="8">
    <source>
        <dbReference type="Pfam" id="PF01435"/>
    </source>
</evidence>
<proteinExistence type="inferred from homology"/>
<dbReference type="RefSeq" id="WP_013138696.1">
    <property type="nucleotide sequence ID" value="NC_014168.1"/>
</dbReference>
<dbReference type="GO" id="GO:0004222">
    <property type="term" value="F:metalloendopeptidase activity"/>
    <property type="evidence" value="ECO:0007669"/>
    <property type="project" value="InterPro"/>
</dbReference>
<dbReference type="eggNOG" id="COG0501">
    <property type="taxonomic scope" value="Bacteria"/>
</dbReference>
<dbReference type="PANTHER" id="PTHR34978:SF3">
    <property type="entry name" value="SLR0241 PROTEIN"/>
    <property type="match status" value="1"/>
</dbReference>
<dbReference type="PANTHER" id="PTHR34978">
    <property type="entry name" value="POSSIBLE SENSOR-TRANSDUCER PROTEIN BLAR"/>
    <property type="match status" value="1"/>
</dbReference>
<keyword evidence="5 6" id="KW-0482">Metalloprotease</keyword>
<dbReference type="GO" id="GO:0046872">
    <property type="term" value="F:metal ion binding"/>
    <property type="evidence" value="ECO:0007669"/>
    <property type="project" value="UniProtKB-KW"/>
</dbReference>
<feature type="transmembrane region" description="Helical" evidence="7">
    <location>
        <begin position="35"/>
        <end position="62"/>
    </location>
</feature>
<feature type="transmembrane region" description="Helical" evidence="7">
    <location>
        <begin position="82"/>
        <end position="107"/>
    </location>
</feature>
<evidence type="ECO:0000256" key="7">
    <source>
        <dbReference type="SAM" id="Phobius"/>
    </source>
</evidence>
<dbReference type="GO" id="GO:0006508">
    <property type="term" value="P:proteolysis"/>
    <property type="evidence" value="ECO:0007669"/>
    <property type="project" value="UniProtKB-KW"/>
</dbReference>
<feature type="transmembrane region" description="Helical" evidence="7">
    <location>
        <begin position="6"/>
        <end position="23"/>
    </location>
</feature>
<dbReference type="InterPro" id="IPR052173">
    <property type="entry name" value="Beta-lactam_resp_regulator"/>
</dbReference>
<keyword evidence="7" id="KW-0472">Membrane</keyword>